<dbReference type="OrthoDB" id="6208912at2"/>
<evidence type="ECO:0000259" key="1">
    <source>
        <dbReference type="Pfam" id="PF07238"/>
    </source>
</evidence>
<protein>
    <submittedName>
        <fullName evidence="2">PilZ domain-containing protein</fullName>
    </submittedName>
</protein>
<dbReference type="RefSeq" id="WP_036820920.1">
    <property type="nucleotide sequence ID" value="NZ_JGVO01000302.1"/>
</dbReference>
<accession>A0A2T3NRQ3</accession>
<keyword evidence="3" id="KW-1185">Reference proteome</keyword>
<evidence type="ECO:0000313" key="3">
    <source>
        <dbReference type="Proteomes" id="UP000241771"/>
    </source>
</evidence>
<organism evidence="2 3">
    <name type="scientific">Photobacterium sanctipauli</name>
    <dbReference type="NCBI Taxonomy" id="1342794"/>
    <lineage>
        <taxon>Bacteria</taxon>
        <taxon>Pseudomonadati</taxon>
        <taxon>Pseudomonadota</taxon>
        <taxon>Gammaproteobacteria</taxon>
        <taxon>Vibrionales</taxon>
        <taxon>Vibrionaceae</taxon>
        <taxon>Photobacterium</taxon>
    </lineage>
</organism>
<dbReference type="Proteomes" id="UP000241771">
    <property type="component" value="Unassembled WGS sequence"/>
</dbReference>
<reference evidence="2 3" key="1">
    <citation type="submission" date="2018-01" db="EMBL/GenBank/DDBJ databases">
        <title>Whole genome sequencing of Histamine producing bacteria.</title>
        <authorList>
            <person name="Butler K."/>
        </authorList>
    </citation>
    <scope>NUCLEOTIDE SEQUENCE [LARGE SCALE GENOMIC DNA]</scope>
    <source>
        <strain evidence="2 3">DSM 100436</strain>
    </source>
</reference>
<proteinExistence type="predicted"/>
<comment type="caution">
    <text evidence="2">The sequence shown here is derived from an EMBL/GenBank/DDBJ whole genome shotgun (WGS) entry which is preliminary data.</text>
</comment>
<dbReference type="InterPro" id="IPR009875">
    <property type="entry name" value="PilZ_domain"/>
</dbReference>
<dbReference type="Pfam" id="PF07238">
    <property type="entry name" value="PilZ"/>
    <property type="match status" value="2"/>
</dbReference>
<dbReference type="AlphaFoldDB" id="A0A2T3NRQ3"/>
<name>A0A2T3NRQ3_9GAMM</name>
<sequence>MLLDAHKGLLEKLIPVYDSEDFEDVFQMMTDGEDGPTKLKIKMELHRIMAPCRQIVDLRGKVKGECRPYELDGLTHWLDDVAINTYHKRIKVFGGKFRLGLYEALMNTRNNFRVLHQQQKLSPQQEAPIEQRDTQFDAPVIRFGHYLTRGENRLQLATSVNLELPFNQTVNGITSDISYSGAKFKVPAAFKYNLGMSITARFPKLAEVLNEPRLNQGIDYRILGIDESKENDSFKWLRLKITSDNTLIKWAIEQSLWATRHRTRKNHEDKVIKTRTKGYEHCFLKHSASMPLFFAGSTLKYCLLTQHNKHLWDDWHDERNQPVINHLLSEDRMASLGKAGLKQCSTLLYSFRHDHDGKSYFYSAALPEMTIEQRHLFWHIGAPRSSWRVSRLTVQPIEQEDIERLKEIAPEMVEQMGSLTHIGLLQDLTNSKANQDYRLAVKPQLTGKALQAFRHQRNPIAKAKAVYFDPKPQRCEARFLLDTEVIFHHPSHAAVKGKTVDFSARGLNLQLDTPLPACRDDEVTVSFPQLERLDKKTVLGSIPYKVIRVSPDHLNIQLTTGSGAQAAQGEHFLRKLIQHNENKLVMTEEKLPTGELLMAMHQMLLSRLNSVPYFGEKVDHKVRVKAIGCNFPLPPIARLLNQVGGEDRFSVEPLFKNRVKQMLAETMRPVEVRQPYIHELYLWVQRKGDSISHIESKLINDFNSIDERINFIKGAKKHGEFMAIRVTAVPVLSPMTALIGKELGELARMTLHRARALEEELSSLIGCGELHDITDEVLVRLEIK</sequence>
<feature type="domain" description="PilZ" evidence="1">
    <location>
        <begin position="149"/>
        <end position="250"/>
    </location>
</feature>
<evidence type="ECO:0000313" key="2">
    <source>
        <dbReference type="EMBL" id="PSW18928.1"/>
    </source>
</evidence>
<dbReference type="GO" id="GO:0035438">
    <property type="term" value="F:cyclic-di-GMP binding"/>
    <property type="evidence" value="ECO:0007669"/>
    <property type="project" value="InterPro"/>
</dbReference>
<feature type="domain" description="PilZ" evidence="1">
    <location>
        <begin position="473"/>
        <end position="568"/>
    </location>
</feature>
<dbReference type="SUPFAM" id="SSF141371">
    <property type="entry name" value="PilZ domain-like"/>
    <property type="match status" value="1"/>
</dbReference>
<gene>
    <name evidence="2" type="ORF">C9I98_13820</name>
</gene>
<dbReference type="Gene3D" id="2.40.10.220">
    <property type="entry name" value="predicted glycosyltransferase like domains"/>
    <property type="match status" value="1"/>
</dbReference>
<dbReference type="EMBL" id="PYMA01000008">
    <property type="protein sequence ID" value="PSW18928.1"/>
    <property type="molecule type" value="Genomic_DNA"/>
</dbReference>